<keyword evidence="7 9" id="KW-0472">Membrane</keyword>
<dbReference type="InterPro" id="IPR038731">
    <property type="entry name" value="RgtA/B/C-like"/>
</dbReference>
<evidence type="ECO:0000313" key="12">
    <source>
        <dbReference type="Proteomes" id="UP000320239"/>
    </source>
</evidence>
<dbReference type="GO" id="GO:0016763">
    <property type="term" value="F:pentosyltransferase activity"/>
    <property type="evidence" value="ECO:0007669"/>
    <property type="project" value="TreeGrafter"/>
</dbReference>
<feature type="transmembrane region" description="Helical" evidence="9">
    <location>
        <begin position="377"/>
        <end position="395"/>
    </location>
</feature>
<organism evidence="11 12">
    <name type="scientific">Actinoplanes teichomyceticus</name>
    <dbReference type="NCBI Taxonomy" id="1867"/>
    <lineage>
        <taxon>Bacteria</taxon>
        <taxon>Bacillati</taxon>
        <taxon>Actinomycetota</taxon>
        <taxon>Actinomycetes</taxon>
        <taxon>Micromonosporales</taxon>
        <taxon>Micromonosporaceae</taxon>
        <taxon>Actinoplanes</taxon>
    </lineage>
</organism>
<feature type="transmembrane region" description="Helical" evidence="9">
    <location>
        <begin position="157"/>
        <end position="177"/>
    </location>
</feature>
<feature type="domain" description="Glycosyltransferase RgtA/B/C/D-like" evidence="10">
    <location>
        <begin position="90"/>
        <end position="176"/>
    </location>
</feature>
<sequence>MPGSAGGGERHVSEPGNAVRPETSVAADRARAVLPGSISALLMLAVALTGATRPRLSWDEVTSAEVSQRTLGQIWRLIHNVDAVFGTYYAFLRFWTSLFGDGELSLRLPSILAMAAAVGLTAELGRRLFTPLIGLTAGVLLVIVPNTSRYAAEARPYAFVCFFSMLSLLLLLVAVGGRDAARTAGPDAAATGVPAARRRYVWVLYGGAVLLLGAFHLVALSTLAAHAVAVGIVARRRRDPRLAGIWLLTVVVAVAPLAPLAGLGARQDSTQLHWVPPITASAIRRMPAEITGSSPVAWLLLGMAVLAVWHPARRLVPVAVLALAPVIAVAVASVLVTPMWVARYMLVALAPLALLAAVALAAGAPQPRTWRGLLDGRLLRIGAVLLLLAAVAVPGQRAIRQPTAKNGPDYRGLAALVGRYEQPGDVIVYPPRNRAMRAGMDYYLRRLPSRPRDVLLSIPSTRTGLLIAAEHPDDAARLAGSTGIWLMVADRRPDPLTVRPGLRELLTTEYAEVGRWKRKHATAVLYRPRR</sequence>
<feature type="transmembrane region" description="Helical" evidence="9">
    <location>
        <begin position="290"/>
        <end position="309"/>
    </location>
</feature>
<evidence type="ECO:0000313" key="11">
    <source>
        <dbReference type="EMBL" id="TWG20816.1"/>
    </source>
</evidence>
<keyword evidence="4 11" id="KW-0808">Transferase</keyword>
<keyword evidence="12" id="KW-1185">Reference proteome</keyword>
<evidence type="ECO:0000256" key="5">
    <source>
        <dbReference type="ARBA" id="ARBA00022692"/>
    </source>
</evidence>
<evidence type="ECO:0000256" key="8">
    <source>
        <dbReference type="SAM" id="MobiDB-lite"/>
    </source>
</evidence>
<feature type="transmembrane region" description="Helical" evidence="9">
    <location>
        <begin position="316"/>
        <end position="336"/>
    </location>
</feature>
<evidence type="ECO:0000259" key="10">
    <source>
        <dbReference type="Pfam" id="PF13231"/>
    </source>
</evidence>
<keyword evidence="2" id="KW-1003">Cell membrane</keyword>
<comment type="caution">
    <text evidence="11">The sequence shown here is derived from an EMBL/GenBank/DDBJ whole genome shotgun (WGS) entry which is preliminary data.</text>
</comment>
<dbReference type="EMBL" id="VIWY01000003">
    <property type="protein sequence ID" value="TWG20816.1"/>
    <property type="molecule type" value="Genomic_DNA"/>
</dbReference>
<dbReference type="Proteomes" id="UP000320239">
    <property type="component" value="Unassembled WGS sequence"/>
</dbReference>
<feature type="transmembrane region" description="Helical" evidence="9">
    <location>
        <begin position="128"/>
        <end position="145"/>
    </location>
</feature>
<protein>
    <submittedName>
        <fullName evidence="11">Mannosyltransferase</fullName>
    </submittedName>
</protein>
<evidence type="ECO:0000256" key="2">
    <source>
        <dbReference type="ARBA" id="ARBA00022475"/>
    </source>
</evidence>
<keyword evidence="3 11" id="KW-0328">Glycosyltransferase</keyword>
<evidence type="ECO:0000256" key="9">
    <source>
        <dbReference type="SAM" id="Phobius"/>
    </source>
</evidence>
<gene>
    <name evidence="11" type="ORF">FHX34_103345</name>
</gene>
<evidence type="ECO:0000256" key="3">
    <source>
        <dbReference type="ARBA" id="ARBA00022676"/>
    </source>
</evidence>
<dbReference type="AlphaFoldDB" id="A0A561WAC6"/>
<keyword evidence="5 9" id="KW-0812">Transmembrane</keyword>
<feature type="transmembrane region" description="Helical" evidence="9">
    <location>
        <begin position="245"/>
        <end position="265"/>
    </location>
</feature>
<feature type="transmembrane region" description="Helical" evidence="9">
    <location>
        <begin position="202"/>
        <end position="233"/>
    </location>
</feature>
<comment type="subcellular location">
    <subcellularLocation>
        <location evidence="1">Cell membrane</location>
        <topology evidence="1">Multi-pass membrane protein</topology>
    </subcellularLocation>
</comment>
<reference evidence="11 12" key="1">
    <citation type="submission" date="2019-06" db="EMBL/GenBank/DDBJ databases">
        <title>Sequencing the genomes of 1000 actinobacteria strains.</title>
        <authorList>
            <person name="Klenk H.-P."/>
        </authorList>
    </citation>
    <scope>NUCLEOTIDE SEQUENCE [LARGE SCALE GENOMIC DNA]</scope>
    <source>
        <strain evidence="11 12">DSM 43866</strain>
    </source>
</reference>
<evidence type="ECO:0000256" key="6">
    <source>
        <dbReference type="ARBA" id="ARBA00022989"/>
    </source>
</evidence>
<proteinExistence type="predicted"/>
<dbReference type="InterPro" id="IPR050297">
    <property type="entry name" value="LipidA_mod_glycosyltrf_83"/>
</dbReference>
<dbReference type="Pfam" id="PF13231">
    <property type="entry name" value="PMT_2"/>
    <property type="match status" value="1"/>
</dbReference>
<dbReference type="PANTHER" id="PTHR33908:SF11">
    <property type="entry name" value="MEMBRANE PROTEIN"/>
    <property type="match status" value="1"/>
</dbReference>
<feature type="region of interest" description="Disordered" evidence="8">
    <location>
        <begin position="1"/>
        <end position="21"/>
    </location>
</feature>
<keyword evidence="6 9" id="KW-1133">Transmembrane helix</keyword>
<evidence type="ECO:0000256" key="4">
    <source>
        <dbReference type="ARBA" id="ARBA00022679"/>
    </source>
</evidence>
<accession>A0A561WAC6</accession>
<dbReference type="GO" id="GO:0009103">
    <property type="term" value="P:lipopolysaccharide biosynthetic process"/>
    <property type="evidence" value="ECO:0007669"/>
    <property type="project" value="UniProtKB-ARBA"/>
</dbReference>
<dbReference type="GO" id="GO:0005886">
    <property type="term" value="C:plasma membrane"/>
    <property type="evidence" value="ECO:0007669"/>
    <property type="project" value="UniProtKB-SubCell"/>
</dbReference>
<feature type="transmembrane region" description="Helical" evidence="9">
    <location>
        <begin position="342"/>
        <end position="365"/>
    </location>
</feature>
<name>A0A561WAC6_ACTTI</name>
<evidence type="ECO:0000256" key="1">
    <source>
        <dbReference type="ARBA" id="ARBA00004651"/>
    </source>
</evidence>
<evidence type="ECO:0000256" key="7">
    <source>
        <dbReference type="ARBA" id="ARBA00023136"/>
    </source>
</evidence>
<dbReference type="PANTHER" id="PTHR33908">
    <property type="entry name" value="MANNOSYLTRANSFERASE YKCB-RELATED"/>
    <property type="match status" value="1"/>
</dbReference>